<dbReference type="SMART" id="SM00343">
    <property type="entry name" value="ZnF_C2HC"/>
    <property type="match status" value="3"/>
</dbReference>
<evidence type="ECO:0000256" key="1">
    <source>
        <dbReference type="PROSITE-ProRule" id="PRU00047"/>
    </source>
</evidence>
<dbReference type="PROSITE" id="PS50158">
    <property type="entry name" value="ZF_CCHC"/>
    <property type="match status" value="1"/>
</dbReference>
<dbReference type="Proteomes" id="UP001652700">
    <property type="component" value="Unplaced"/>
</dbReference>
<dbReference type="InterPro" id="IPR036875">
    <property type="entry name" value="Znf_CCHC_sf"/>
</dbReference>
<name>A0ABM5L378_DIAVI</name>
<organism evidence="4 5">
    <name type="scientific">Diabrotica virgifera virgifera</name>
    <name type="common">western corn rootworm</name>
    <dbReference type="NCBI Taxonomy" id="50390"/>
    <lineage>
        <taxon>Eukaryota</taxon>
        <taxon>Metazoa</taxon>
        <taxon>Ecdysozoa</taxon>
        <taxon>Arthropoda</taxon>
        <taxon>Hexapoda</taxon>
        <taxon>Insecta</taxon>
        <taxon>Pterygota</taxon>
        <taxon>Neoptera</taxon>
        <taxon>Endopterygota</taxon>
        <taxon>Coleoptera</taxon>
        <taxon>Polyphaga</taxon>
        <taxon>Cucujiformia</taxon>
        <taxon>Chrysomeloidea</taxon>
        <taxon>Chrysomelidae</taxon>
        <taxon>Galerucinae</taxon>
        <taxon>Diabroticina</taxon>
        <taxon>Diabroticites</taxon>
        <taxon>Diabrotica</taxon>
    </lineage>
</organism>
<sequence length="809" mass="94001">MWHELKSNVRSQNISPTLSSTVVELIRKRVNDILPNSWRNSGRHMADRDPYKREQQRLIQLYDDITSDEENSDAAYEGEFSSDENYVPSESSASQSDESEDSDLNELPELSNVETSNNTLHNPQQYNLPEESEVEEPDALDQDSQKIIQKSQDRKNNDDQRQKDNDDALISKIENREEQSQDGTIDEDELRKFERELLQRHDQQPKLNRSGAIKHSTLVGEEINTREEEEKEEEEKEEEDPSVKILEAKAFTESHDEKTEEERGGTWEDIEESVLTAFLFDEEDRREMQQMKKRKGDSLEINEKFKKEKLEESKKYPEETDREKVQRKMKQILDILNTEGPIEDERIRMKKLIGEINSMQNRKISPNQTTQGEEKNIRCEQCKIKIEQERQRKETEKIIGIVNKGGDIDTFSQIHEKKWEDKVFEKTKWEHGGLQETIEKKECIIITKNEIKDGGVEGVIRTLREEVAEIIEECKVGDIEYIENVKKSSMANQRRQWYTYVTKVGEQGMYEMAVKAINIIKKREKPPETVRVIVNNEINKEDVRKALEFVGRKENIVWEIVIRGKEMDKGERHEQEEALLIKTGGKSYTDVLKEMNQKIDIGKIGLKVNRLKKTEGGDILVKLKGKGAAEKLKKEMDSKITGMSMAVRKKENYFSITAIDPGFTEEQLISAITTYTGIPEDEIDVKTLRINRHGEQVATIAVRPSKAEELRRYRTIVIGWVICPIMERHTPVRCYKCLHYGHSTYECTGESRVACCYNCFKNGHTAVQCSSTAYCLTCKEEGHRMDRMTCPAYRAWVYGRGGEREHIKH</sequence>
<dbReference type="GeneID" id="126891687"/>
<feature type="domain" description="CCHC-type" evidence="3">
    <location>
        <begin position="756"/>
        <end position="769"/>
    </location>
</feature>
<feature type="region of interest" description="Disordered" evidence="2">
    <location>
        <begin position="63"/>
        <end position="268"/>
    </location>
</feature>
<dbReference type="InterPro" id="IPR001878">
    <property type="entry name" value="Znf_CCHC"/>
</dbReference>
<evidence type="ECO:0000256" key="2">
    <source>
        <dbReference type="SAM" id="MobiDB-lite"/>
    </source>
</evidence>
<feature type="compositionally biased region" description="Polar residues" evidence="2">
    <location>
        <begin position="112"/>
        <end position="127"/>
    </location>
</feature>
<reference evidence="4" key="1">
    <citation type="submission" date="2025-05" db="UniProtKB">
        <authorList>
            <consortium name="EnsemblMetazoa"/>
        </authorList>
    </citation>
    <scope>IDENTIFICATION</scope>
</reference>
<accession>A0ABM5L378</accession>
<proteinExistence type="predicted"/>
<feature type="compositionally biased region" description="Basic and acidic residues" evidence="2">
    <location>
        <begin position="189"/>
        <end position="204"/>
    </location>
</feature>
<feature type="compositionally biased region" description="Acidic residues" evidence="2">
    <location>
        <begin position="130"/>
        <end position="141"/>
    </location>
</feature>
<protein>
    <recommendedName>
        <fullName evidence="3">CCHC-type domain-containing protein</fullName>
    </recommendedName>
</protein>
<feature type="compositionally biased region" description="Acidic residues" evidence="2">
    <location>
        <begin position="229"/>
        <end position="240"/>
    </location>
</feature>
<keyword evidence="5" id="KW-1185">Reference proteome</keyword>
<feature type="compositionally biased region" description="Basic and acidic residues" evidence="2">
    <location>
        <begin position="151"/>
        <end position="166"/>
    </location>
</feature>
<evidence type="ECO:0000313" key="4">
    <source>
        <dbReference type="EnsemblMetazoa" id="XP_050516893.1"/>
    </source>
</evidence>
<feature type="compositionally biased region" description="Basic and acidic residues" evidence="2">
    <location>
        <begin position="246"/>
        <end position="266"/>
    </location>
</feature>
<evidence type="ECO:0000313" key="5">
    <source>
        <dbReference type="Proteomes" id="UP001652700"/>
    </source>
</evidence>
<dbReference type="EnsemblMetazoa" id="XM_050660936.1">
    <property type="protein sequence ID" value="XP_050516893.1"/>
    <property type="gene ID" value="LOC126891687"/>
</dbReference>
<keyword evidence="1" id="KW-0479">Metal-binding</keyword>
<keyword evidence="1" id="KW-0863">Zinc-finger</keyword>
<dbReference type="Gene3D" id="4.10.60.10">
    <property type="entry name" value="Zinc finger, CCHC-type"/>
    <property type="match status" value="1"/>
</dbReference>
<evidence type="ECO:0000259" key="3">
    <source>
        <dbReference type="PROSITE" id="PS50158"/>
    </source>
</evidence>
<dbReference type="RefSeq" id="XP_050516893.1">
    <property type="nucleotide sequence ID" value="XM_050660936.1"/>
</dbReference>
<dbReference type="SUPFAM" id="SSF57756">
    <property type="entry name" value="Retrovirus zinc finger-like domains"/>
    <property type="match status" value="1"/>
</dbReference>
<keyword evidence="1" id="KW-0862">Zinc</keyword>
<feature type="compositionally biased region" description="Acidic residues" evidence="2">
    <location>
        <begin position="97"/>
        <end position="106"/>
    </location>
</feature>